<dbReference type="OrthoDB" id="8062037at2759"/>
<feature type="compositionally biased region" description="Basic and acidic residues" evidence="6">
    <location>
        <begin position="157"/>
        <end position="194"/>
    </location>
</feature>
<feature type="compositionally biased region" description="Low complexity" evidence="6">
    <location>
        <begin position="758"/>
        <end position="775"/>
    </location>
</feature>
<feature type="coiled-coil region" evidence="5">
    <location>
        <begin position="248"/>
        <end position="275"/>
    </location>
</feature>
<evidence type="ECO:0000256" key="1">
    <source>
        <dbReference type="ARBA" id="ARBA00022723"/>
    </source>
</evidence>
<dbReference type="InterPro" id="IPR051834">
    <property type="entry name" value="RING_finger_E3_ligase"/>
</dbReference>
<feature type="region of interest" description="Disordered" evidence="6">
    <location>
        <begin position="1"/>
        <end position="25"/>
    </location>
</feature>
<feature type="region of interest" description="Disordered" evidence="6">
    <location>
        <begin position="758"/>
        <end position="783"/>
    </location>
</feature>
<feature type="compositionally biased region" description="Polar residues" evidence="6">
    <location>
        <begin position="346"/>
        <end position="369"/>
    </location>
</feature>
<evidence type="ECO:0000313" key="8">
    <source>
        <dbReference type="EMBL" id="ORY44622.1"/>
    </source>
</evidence>
<evidence type="ECO:0000259" key="7">
    <source>
        <dbReference type="PROSITE" id="PS50089"/>
    </source>
</evidence>
<feature type="compositionally biased region" description="Polar residues" evidence="6">
    <location>
        <begin position="1"/>
        <end position="13"/>
    </location>
</feature>
<feature type="compositionally biased region" description="Acidic residues" evidence="6">
    <location>
        <begin position="317"/>
        <end position="336"/>
    </location>
</feature>
<dbReference type="Proteomes" id="UP000193920">
    <property type="component" value="Unassembled WGS sequence"/>
</dbReference>
<dbReference type="GO" id="GO:0061630">
    <property type="term" value="F:ubiquitin protein ligase activity"/>
    <property type="evidence" value="ECO:0007669"/>
    <property type="project" value="TreeGrafter"/>
</dbReference>
<dbReference type="GO" id="GO:0008270">
    <property type="term" value="F:zinc ion binding"/>
    <property type="evidence" value="ECO:0007669"/>
    <property type="project" value="UniProtKB-KW"/>
</dbReference>
<feature type="region of interest" description="Disordered" evidence="6">
    <location>
        <begin position="146"/>
        <end position="200"/>
    </location>
</feature>
<dbReference type="SUPFAM" id="SSF57850">
    <property type="entry name" value="RING/U-box"/>
    <property type="match status" value="1"/>
</dbReference>
<dbReference type="InterPro" id="IPR001841">
    <property type="entry name" value="Znf_RING"/>
</dbReference>
<feature type="domain" description="RING-type" evidence="7">
    <location>
        <begin position="550"/>
        <end position="594"/>
    </location>
</feature>
<comment type="caution">
    <text evidence="8">The sequence shown here is derived from an EMBL/GenBank/DDBJ whole genome shotgun (WGS) entry which is preliminary data.</text>
</comment>
<dbReference type="AlphaFoldDB" id="A0A1Y2CC63"/>
<dbReference type="STRING" id="1754190.A0A1Y2CC63"/>
<evidence type="ECO:0000256" key="5">
    <source>
        <dbReference type="SAM" id="Coils"/>
    </source>
</evidence>
<keyword evidence="9" id="KW-1185">Reference proteome</keyword>
<evidence type="ECO:0000256" key="4">
    <source>
        <dbReference type="PROSITE-ProRule" id="PRU00175"/>
    </source>
</evidence>
<dbReference type="InterPro" id="IPR013083">
    <property type="entry name" value="Znf_RING/FYVE/PHD"/>
</dbReference>
<dbReference type="EMBL" id="MCOG01000113">
    <property type="protein sequence ID" value="ORY44622.1"/>
    <property type="molecule type" value="Genomic_DNA"/>
</dbReference>
<dbReference type="PROSITE" id="PS50089">
    <property type="entry name" value="ZF_RING_2"/>
    <property type="match status" value="1"/>
</dbReference>
<accession>A0A1Y2CC63</accession>
<feature type="region of interest" description="Disordered" evidence="6">
    <location>
        <begin position="391"/>
        <end position="426"/>
    </location>
</feature>
<feature type="region of interest" description="Disordered" evidence="6">
    <location>
        <begin position="523"/>
        <end position="557"/>
    </location>
</feature>
<evidence type="ECO:0000313" key="9">
    <source>
        <dbReference type="Proteomes" id="UP000193920"/>
    </source>
</evidence>
<keyword evidence="2 4" id="KW-0863">Zinc-finger</keyword>
<dbReference type="SMART" id="SM00184">
    <property type="entry name" value="RING"/>
    <property type="match status" value="2"/>
</dbReference>
<organism evidence="8 9">
    <name type="scientific">Neocallimastix californiae</name>
    <dbReference type="NCBI Taxonomy" id="1754190"/>
    <lineage>
        <taxon>Eukaryota</taxon>
        <taxon>Fungi</taxon>
        <taxon>Fungi incertae sedis</taxon>
        <taxon>Chytridiomycota</taxon>
        <taxon>Chytridiomycota incertae sedis</taxon>
        <taxon>Neocallimastigomycetes</taxon>
        <taxon>Neocallimastigales</taxon>
        <taxon>Neocallimastigaceae</taxon>
        <taxon>Neocallimastix</taxon>
    </lineage>
</organism>
<dbReference type="GO" id="GO:0005634">
    <property type="term" value="C:nucleus"/>
    <property type="evidence" value="ECO:0007669"/>
    <property type="project" value="TreeGrafter"/>
</dbReference>
<reference evidence="8 9" key="1">
    <citation type="submission" date="2016-08" db="EMBL/GenBank/DDBJ databases">
        <title>A Parts List for Fungal Cellulosomes Revealed by Comparative Genomics.</title>
        <authorList>
            <consortium name="DOE Joint Genome Institute"/>
            <person name="Haitjema C.H."/>
            <person name="Gilmore S.P."/>
            <person name="Henske J.K."/>
            <person name="Solomon K.V."/>
            <person name="De Groot R."/>
            <person name="Kuo A."/>
            <person name="Mondo S.J."/>
            <person name="Salamov A.A."/>
            <person name="Labutti K."/>
            <person name="Zhao Z."/>
            <person name="Chiniquy J."/>
            <person name="Barry K."/>
            <person name="Brewer H.M."/>
            <person name="Purvine S.O."/>
            <person name="Wright A.T."/>
            <person name="Boxma B."/>
            <person name="Van Alen T."/>
            <person name="Hackstein J.H."/>
            <person name="Baker S.E."/>
            <person name="Grigoriev I.V."/>
            <person name="O'Malley M.A."/>
        </authorList>
    </citation>
    <scope>NUCLEOTIDE SEQUENCE [LARGE SCALE GENOMIC DNA]</scope>
    <source>
        <strain evidence="8 9">G1</strain>
    </source>
</reference>
<proteinExistence type="predicted"/>
<evidence type="ECO:0000256" key="2">
    <source>
        <dbReference type="ARBA" id="ARBA00022771"/>
    </source>
</evidence>
<evidence type="ECO:0000256" key="3">
    <source>
        <dbReference type="ARBA" id="ARBA00022833"/>
    </source>
</evidence>
<protein>
    <recommendedName>
        <fullName evidence="7">RING-type domain-containing protein</fullName>
    </recommendedName>
</protein>
<keyword evidence="1" id="KW-0479">Metal-binding</keyword>
<gene>
    <name evidence="8" type="ORF">LY90DRAFT_703644</name>
</gene>
<dbReference type="PANTHER" id="PTHR45931">
    <property type="entry name" value="SI:CH211-59O9.10"/>
    <property type="match status" value="1"/>
</dbReference>
<evidence type="ECO:0000256" key="6">
    <source>
        <dbReference type="SAM" id="MobiDB-lite"/>
    </source>
</evidence>
<dbReference type="PANTHER" id="PTHR45931:SF16">
    <property type="entry name" value="RING_U-BOX SUPERFAMILY PROTEIN"/>
    <property type="match status" value="1"/>
</dbReference>
<keyword evidence="5" id="KW-0175">Coiled coil</keyword>
<dbReference type="Gene3D" id="3.30.40.10">
    <property type="entry name" value="Zinc/RING finger domain, C3HC4 (zinc finger)"/>
    <property type="match status" value="1"/>
</dbReference>
<dbReference type="Pfam" id="PF13639">
    <property type="entry name" value="zf-RING_2"/>
    <property type="match status" value="1"/>
</dbReference>
<name>A0A1Y2CC63_9FUNG</name>
<dbReference type="GO" id="GO:0006511">
    <property type="term" value="P:ubiquitin-dependent protein catabolic process"/>
    <property type="evidence" value="ECO:0007669"/>
    <property type="project" value="TreeGrafter"/>
</dbReference>
<keyword evidence="3" id="KW-0862">Zinc</keyword>
<feature type="region of interest" description="Disordered" evidence="6">
    <location>
        <begin position="317"/>
        <end position="378"/>
    </location>
</feature>
<sequence length="910" mass="104946">MSPNMINNENLTGSNDDENLSSSSSSLERSPYLFFLPNFLNYSDNNNNQSDNSTRATTPEEAVEEIQEDIIQEEIVNEDTNNTSNDATNTTNMITSTPIIPISTTSTATTTTTTTTTVRSSAHEPYINRMERLSDEPILPMRAFESQEQENDSQGGEDDRRVSFREENSNINENENRNRNDTIDNENEPRRLVTNERTSSYGILSSNTSLLSIDETAGDDPLGNNNEREFNDDSVQNLIALLDRIHRINMLSRAIEEERRRQREMEREQERQRERELMMNSEQSELNSFVSLLNTMIFLISADRQLRRPLMEDYPINDDLEGREENDQIDNNDDDGLGIGREQRTFRTNSQAQSQAQGQMERQDQTQSEIRYIRPNPNPIIATPFMYARFEPERSSATTRRDSPSIFDDENAHETPNDTNPTRINRPFITRPQNNLMFINVPLSFDLANLIQLLSFSSPHRHPGASKEAMENATRILTPEMMKFGTRLQNQPNCIICQEDFITNVNKRLRSKTSLLKIKSEIDDGKPTEKEEGEEKEKEGKEEKVSDGHCEDYDDHNDVDTDDDNIRLMPCGHIFHECCLFQWLKDNNTCPVCRYELETEDEEYNEGVHKRMAERGIDIPSFNIDFTFFCSLEKSGQCQCLASNRLLKKRLEGGSHSLAKCNSIENLISHAITQSNTMNMRYVRLPCCNHEFHWPCFKEALVKAGYQWEEEEDEAKKQQEPFYIPPKKKSLKIKTPMKNKKSDRDTIGNVININFNSNNHKSENVVNNRNLNNNNNDDEDDNKAPIIENDIIITDLEDEEEIEHEHEEVKVEEGEEEDNIDYSIQSSSQKPTIKKVKSDEWMEIKCPVCMKINKIPVAALKSKEQVKPTTMIRSKSLTTLPKSLSIEKLELRKLTTNNSLMNLNLYNNNI</sequence>
<feature type="compositionally biased region" description="Basic and acidic residues" evidence="6">
    <location>
        <begin position="391"/>
        <end position="403"/>
    </location>
</feature>